<comment type="caution">
    <text evidence="4">The sequence shown here is derived from an EMBL/GenBank/DDBJ whole genome shotgun (WGS) entry which is preliminary data.</text>
</comment>
<dbReference type="SUPFAM" id="SSF81995">
    <property type="entry name" value="beta-sandwich domain of Sec23/24"/>
    <property type="match status" value="1"/>
</dbReference>
<dbReference type="InterPro" id="IPR014768">
    <property type="entry name" value="GBD/FH3_dom"/>
</dbReference>
<name>A0A8S1ES81_9PELO</name>
<dbReference type="InterPro" id="IPR010472">
    <property type="entry name" value="FH3_dom"/>
</dbReference>
<dbReference type="GO" id="GO:0005884">
    <property type="term" value="C:actin filament"/>
    <property type="evidence" value="ECO:0007669"/>
    <property type="project" value="TreeGrafter"/>
</dbReference>
<dbReference type="InterPro" id="IPR015425">
    <property type="entry name" value="FH2_Formin"/>
</dbReference>
<dbReference type="SMART" id="SM01140">
    <property type="entry name" value="Drf_GBD"/>
    <property type="match status" value="1"/>
</dbReference>
<dbReference type="EMBL" id="CADEPM010000003">
    <property type="protein sequence ID" value="CAB3402955.1"/>
    <property type="molecule type" value="Genomic_DNA"/>
</dbReference>
<feature type="domain" description="GBD/FH3" evidence="2">
    <location>
        <begin position="167"/>
        <end position="585"/>
    </location>
</feature>
<proteinExistence type="predicted"/>
<feature type="compositionally biased region" description="Basic and acidic residues" evidence="1">
    <location>
        <begin position="18"/>
        <end position="28"/>
    </location>
</feature>
<evidence type="ECO:0000256" key="1">
    <source>
        <dbReference type="SAM" id="MobiDB-lite"/>
    </source>
</evidence>
<dbReference type="SUPFAM" id="SSF48371">
    <property type="entry name" value="ARM repeat"/>
    <property type="match status" value="1"/>
</dbReference>
<dbReference type="Gene3D" id="6.10.30.30">
    <property type="match status" value="1"/>
</dbReference>
<dbReference type="SMART" id="SM01139">
    <property type="entry name" value="Drf_FH3"/>
    <property type="match status" value="1"/>
</dbReference>
<dbReference type="GO" id="GO:0003779">
    <property type="term" value="F:actin binding"/>
    <property type="evidence" value="ECO:0007669"/>
    <property type="project" value="InterPro"/>
</dbReference>
<dbReference type="PANTHER" id="PTHR45691">
    <property type="entry name" value="PROTEIN DIAPHANOUS"/>
    <property type="match status" value="1"/>
</dbReference>
<dbReference type="SUPFAM" id="SSF101447">
    <property type="entry name" value="Formin homology 2 domain (FH2 domain)"/>
    <property type="match status" value="1"/>
</dbReference>
<gene>
    <name evidence="4" type="ORF">CBOVIS_LOCUS5487</name>
</gene>
<dbReference type="GO" id="GO:0030041">
    <property type="term" value="P:actin filament polymerization"/>
    <property type="evidence" value="ECO:0007669"/>
    <property type="project" value="TreeGrafter"/>
</dbReference>
<reference evidence="4 5" key="1">
    <citation type="submission" date="2020-04" db="EMBL/GenBank/DDBJ databases">
        <authorList>
            <person name="Laetsch R D."/>
            <person name="Stevens L."/>
            <person name="Kumar S."/>
            <person name="Blaxter L. M."/>
        </authorList>
    </citation>
    <scope>NUCLEOTIDE SEQUENCE [LARGE SCALE GENOMIC DNA]</scope>
</reference>
<dbReference type="Pfam" id="PF06367">
    <property type="entry name" value="Drf_FH3"/>
    <property type="match status" value="1"/>
</dbReference>
<feature type="region of interest" description="Disordered" evidence="1">
    <location>
        <begin position="1337"/>
        <end position="1373"/>
    </location>
</feature>
<evidence type="ECO:0000259" key="2">
    <source>
        <dbReference type="PROSITE" id="PS51232"/>
    </source>
</evidence>
<dbReference type="InterPro" id="IPR010473">
    <property type="entry name" value="GTPase-bd"/>
</dbReference>
<feature type="compositionally biased region" description="Polar residues" evidence="1">
    <location>
        <begin position="661"/>
        <end position="674"/>
    </location>
</feature>
<dbReference type="Proteomes" id="UP000494206">
    <property type="component" value="Unassembled WGS sequence"/>
</dbReference>
<feature type="region of interest" description="Disordered" evidence="1">
    <location>
        <begin position="650"/>
        <end position="764"/>
    </location>
</feature>
<dbReference type="InterPro" id="IPR011989">
    <property type="entry name" value="ARM-like"/>
</dbReference>
<evidence type="ECO:0000259" key="3">
    <source>
        <dbReference type="PROSITE" id="PS51444"/>
    </source>
</evidence>
<feature type="region of interest" description="Disordered" evidence="1">
    <location>
        <begin position="61"/>
        <end position="86"/>
    </location>
</feature>
<feature type="compositionally biased region" description="Pro residues" evidence="1">
    <location>
        <begin position="680"/>
        <end position="760"/>
    </location>
</feature>
<dbReference type="Gene3D" id="1.20.58.2220">
    <property type="entry name" value="Formin, FH2 domain"/>
    <property type="match status" value="1"/>
</dbReference>
<dbReference type="Gene3D" id="1.10.238.150">
    <property type="entry name" value="Formin, FH3 diaphanous domain"/>
    <property type="match status" value="1"/>
</dbReference>
<evidence type="ECO:0000313" key="4">
    <source>
        <dbReference type="EMBL" id="CAB3402955.1"/>
    </source>
</evidence>
<dbReference type="GO" id="GO:0031267">
    <property type="term" value="F:small GTPase binding"/>
    <property type="evidence" value="ECO:0007669"/>
    <property type="project" value="InterPro"/>
</dbReference>
<dbReference type="Gene3D" id="1.25.10.10">
    <property type="entry name" value="Leucine-rich Repeat Variant"/>
    <property type="match status" value="1"/>
</dbReference>
<feature type="region of interest" description="Disordered" evidence="1">
    <location>
        <begin position="1"/>
        <end position="43"/>
    </location>
</feature>
<sequence>MSGNEGDATPRVASMSDLSRRAVIRADSDSDEETPTSQNLLDPLQTFLRKADDEPKIQMRPKKTRDMSATVSHMIDGDTEPNFKRRSAERHSFADFAARRSPMNFVSGYGSARLTDFFSSGRFKKKDRRKKINNGPSASANDEYGTFGAGSVGGYSIQSNSSAESSSRIYTEEDMREEFRKIMLEKNVPQSKVDQLVNSTPTEQMMTMIRNAKRTDDAAKKKQSPESNINALSQILKSENLLDCKQDIVTLRIQLQCQSVSFLHKFADEIRDERGQNGFELICELYSSVIQRLRIADCGSKHELELIDFLQEVVRCIRTIVNTYKGLEIVLRRKSPVCSLLIQTLKCLNRRKSIGQEQAEVRALRIDVATICSSLMLVSHETASTMRIEMTGQQKMFAELTALARQESKAMMSRFRPLVNCLQFFGERDSQPTFRILFMLNMLINAVDRNAPEDANWTEDTMWQMRMRLRSEAAKDGLNQYIEKFTAEGVDSKVREIAQKLQTEQNEDFETLVAKYENLKAEYDTLDGCFEMLAATAQASGVDNILLNILQLLVLTPEDLSSRRAFFKLIDVCVSEIVLHRVPFDPESDEKFVFETPIADIIEQLQDEEMSKKLRQATAAKQEAVVMQGEYWKTILELQKETEALRKHINDPKANALPPTTKVTVSAPSASSSLPTITGGPPPPPGLPPITGGPPPPPPPGGLPPITGGPPPPPPPGGLPPISGGPPPPPPPPPPGGRMPPPPPPPPMGLGKGPPPPPAPGMFAAPMAPALPEYLPPKKIRKVDIPMRKFPWGSNTINPRDIPRDSFWVSTNEDAVTNDRMFERLKNKFSSKPASSAASKTDVVGGGITKKIKTPQIIQDDKVLQRLGILQASVKMTHSELKKAILEVDEKVLTCGFLEQLRAALPPGDVLKKLQEVNKKQFEEMPEGEQFATKLAQINALPLRLDLIEFKMRFSEIRNELKPSMSSVMEACEEIRKSEGLHFFLQLLLAFGNFMSGSSKNYSNAYAFEFRMLTRLVDTKDVDNKHTLLQHLIEEMRRVDPKRARFAFNDFHHCIESSRVNADELAKSTRLMKINIGKLENCLKVYKNQGENDKFEEKMRPFLEKATKELATVEMMAEKMKSDWNALAKFYAFDVKKYPMEEFFSDIRTFCEHYAAAWMELDAEIEALRAEEKRKEKAVETQRRQKARQPLGERQVISALAAGRAAPRTPAAMIKVSTAIDKAGVLDELERATGNEAFLQTLISATNARTPRAGVGARSRTGRAALERQRSRGAIGSEAFLSSMSMAAPAYPSATSFASSGEQMKPQTSSTALERARAVGVGLPGQSELKMKIRRKGAKAVPVENLPTRNSQVSPTHKENREPDQDAVPSALTTDDLLVRLHSY</sequence>
<dbReference type="SMART" id="SM00498">
    <property type="entry name" value="FH2"/>
    <property type="match status" value="1"/>
</dbReference>
<dbReference type="Pfam" id="PF02181">
    <property type="entry name" value="FH2"/>
    <property type="match status" value="1"/>
</dbReference>
<dbReference type="OrthoDB" id="1104827at2759"/>
<feature type="domain" description="FH2" evidence="3">
    <location>
        <begin position="777"/>
        <end position="1180"/>
    </location>
</feature>
<protein>
    <submittedName>
        <fullName evidence="4">Uncharacterized protein</fullName>
    </submittedName>
</protein>
<dbReference type="InterPro" id="IPR042201">
    <property type="entry name" value="FH2_Formin_sf"/>
</dbReference>
<organism evidence="4 5">
    <name type="scientific">Caenorhabditis bovis</name>
    <dbReference type="NCBI Taxonomy" id="2654633"/>
    <lineage>
        <taxon>Eukaryota</taxon>
        <taxon>Metazoa</taxon>
        <taxon>Ecdysozoa</taxon>
        <taxon>Nematoda</taxon>
        <taxon>Chromadorea</taxon>
        <taxon>Rhabditida</taxon>
        <taxon>Rhabditina</taxon>
        <taxon>Rhabditomorpha</taxon>
        <taxon>Rhabditoidea</taxon>
        <taxon>Rhabditidae</taxon>
        <taxon>Peloderinae</taxon>
        <taxon>Caenorhabditis</taxon>
    </lineage>
</organism>
<dbReference type="PANTHER" id="PTHR45691:SF6">
    <property type="entry name" value="PROTEIN DIAPHANOUS"/>
    <property type="match status" value="1"/>
</dbReference>
<keyword evidence="5" id="KW-1185">Reference proteome</keyword>
<dbReference type="PROSITE" id="PS51232">
    <property type="entry name" value="GBD_FH3"/>
    <property type="match status" value="1"/>
</dbReference>
<dbReference type="Gene3D" id="1.20.58.630">
    <property type="match status" value="1"/>
</dbReference>
<dbReference type="PROSITE" id="PS51444">
    <property type="entry name" value="FH2"/>
    <property type="match status" value="1"/>
</dbReference>
<dbReference type="InterPro" id="IPR016024">
    <property type="entry name" value="ARM-type_fold"/>
</dbReference>
<evidence type="ECO:0000313" key="5">
    <source>
        <dbReference type="Proteomes" id="UP000494206"/>
    </source>
</evidence>
<accession>A0A8S1ES81</accession>
<dbReference type="InterPro" id="IPR051412">
    <property type="entry name" value="Formin_Homology_Diaphanous_sf"/>
</dbReference>